<dbReference type="Pfam" id="PF13400">
    <property type="entry name" value="Tad"/>
    <property type="match status" value="1"/>
</dbReference>
<dbReference type="Proteomes" id="UP000676456">
    <property type="component" value="Unassembled WGS sequence"/>
</dbReference>
<dbReference type="RefSeq" id="WP_213099957.1">
    <property type="nucleotide sequence ID" value="NZ_JAGYPK010000005.1"/>
</dbReference>
<organism evidence="3 4">
    <name type="scientific">Lederbergia citrea</name>
    <dbReference type="NCBI Taxonomy" id="2833581"/>
    <lineage>
        <taxon>Bacteria</taxon>
        <taxon>Bacillati</taxon>
        <taxon>Bacillota</taxon>
        <taxon>Bacilli</taxon>
        <taxon>Bacillales</taxon>
        <taxon>Bacillaceae</taxon>
        <taxon>Lederbergia</taxon>
    </lineage>
</organism>
<keyword evidence="1" id="KW-1133">Transmembrane helix</keyword>
<reference evidence="3 4" key="1">
    <citation type="submission" date="2021-05" db="EMBL/GenBank/DDBJ databases">
        <title>Novel Bacillus species.</title>
        <authorList>
            <person name="Liu G."/>
        </authorList>
    </citation>
    <scope>NUCLEOTIDE SEQUENCE [LARGE SCALE GENOMIC DNA]</scope>
    <source>
        <strain evidence="3 4">FJAT-49682</strain>
    </source>
</reference>
<comment type="caution">
    <text evidence="3">The sequence shown here is derived from an EMBL/GenBank/DDBJ whole genome shotgun (WGS) entry which is preliminary data.</text>
</comment>
<keyword evidence="1" id="KW-0472">Membrane</keyword>
<evidence type="ECO:0000256" key="1">
    <source>
        <dbReference type="SAM" id="Phobius"/>
    </source>
</evidence>
<feature type="transmembrane region" description="Helical" evidence="1">
    <location>
        <begin position="15"/>
        <end position="34"/>
    </location>
</feature>
<protein>
    <submittedName>
        <fullName evidence="3">Tad domain-containing protein</fullName>
    </submittedName>
</protein>
<sequence length="226" mass="25698">MKFLKNILKNEDGNAVLFMLGLLSIMMILFMLVVNMTQVLAVKEQANTTSQQASLAATSVLYEEIWYSIDEYERSLIGMIESYPETIREKVDKRITQLRSNHSYRNDSDNEIRRKAINQVISEQLRSGIGKEALRNQLENDIRFKIIPKMKTAAVAAIVANNGNVNEAEMQVFKDERIYVKASNNVEGSAYNKYFSGIKKKLFQESAGPKVDFVSQLSISQTIKLN</sequence>
<evidence type="ECO:0000313" key="4">
    <source>
        <dbReference type="Proteomes" id="UP000676456"/>
    </source>
</evidence>
<dbReference type="EMBL" id="JAGYPN010000005">
    <property type="protein sequence ID" value="MBS4224906.1"/>
    <property type="molecule type" value="Genomic_DNA"/>
</dbReference>
<gene>
    <name evidence="3" type="ORF">KHA91_19600</name>
</gene>
<proteinExistence type="predicted"/>
<name>A0A942UTR9_9BACI</name>
<evidence type="ECO:0000313" key="3">
    <source>
        <dbReference type="EMBL" id="MBS4224906.1"/>
    </source>
</evidence>
<accession>A0A942UTR9</accession>
<keyword evidence="4" id="KW-1185">Reference proteome</keyword>
<dbReference type="AlphaFoldDB" id="A0A942UTR9"/>
<dbReference type="InterPro" id="IPR028087">
    <property type="entry name" value="Tad_N"/>
</dbReference>
<evidence type="ECO:0000259" key="2">
    <source>
        <dbReference type="Pfam" id="PF13400"/>
    </source>
</evidence>
<feature type="domain" description="Putative Flp pilus-assembly TadG-like N-terminal" evidence="2">
    <location>
        <begin position="13"/>
        <end position="57"/>
    </location>
</feature>
<keyword evidence="1" id="KW-0812">Transmembrane</keyword>